<comment type="subcellular location">
    <subcellularLocation>
        <location evidence="1">Membrane</location>
    </subcellularLocation>
</comment>
<proteinExistence type="inferred from homology"/>
<evidence type="ECO:0000313" key="9">
    <source>
        <dbReference type="Proteomes" id="UP000030588"/>
    </source>
</evidence>
<dbReference type="OrthoDB" id="9815663at2"/>
<comment type="similarity">
    <text evidence="2">Belongs to the glycosyltransferase 28 family.</text>
</comment>
<gene>
    <name evidence="8" type="ORF">G4D61_04590</name>
    <name evidence="7" type="ORF">NG54_03150</name>
</gene>
<dbReference type="Proteomes" id="UP000030588">
    <property type="component" value="Unassembled WGS sequence"/>
</dbReference>
<dbReference type="PANTHER" id="PTHR43025">
    <property type="entry name" value="MONOGALACTOSYLDIACYLGLYCEROL SYNTHASE"/>
    <property type="match status" value="1"/>
</dbReference>
<comment type="caution">
    <text evidence="7">The sequence shown here is derived from an EMBL/GenBank/DDBJ whole genome shotgun (WGS) entry which is preliminary data.</text>
</comment>
<dbReference type="Pfam" id="PF06925">
    <property type="entry name" value="MGDG_synth"/>
    <property type="match status" value="1"/>
</dbReference>
<reference evidence="8" key="2">
    <citation type="submission" date="2020-02" db="EMBL/GenBank/DDBJ databases">
        <authorList>
            <person name="Feng H."/>
        </authorList>
    </citation>
    <scope>NUCLEOTIDE SEQUENCE [LARGE SCALE GENOMIC DNA]</scope>
    <source>
        <strain evidence="8">Gsoil 114</strain>
    </source>
</reference>
<dbReference type="InterPro" id="IPR050519">
    <property type="entry name" value="Glycosyltransf_28_UgtP"/>
</dbReference>
<feature type="domain" description="Diacylglycerol glucosyltransferase N-terminal" evidence="6">
    <location>
        <begin position="20"/>
        <end position="185"/>
    </location>
</feature>
<dbReference type="Gene3D" id="3.40.50.2000">
    <property type="entry name" value="Glycogen Phosphorylase B"/>
    <property type="match status" value="1"/>
</dbReference>
<dbReference type="EMBL" id="JAAIWK010000004">
    <property type="protein sequence ID" value="NEY19244.1"/>
    <property type="molecule type" value="Genomic_DNA"/>
</dbReference>
<dbReference type="InterPro" id="IPR007235">
    <property type="entry name" value="Glyco_trans_28_C"/>
</dbReference>
<evidence type="ECO:0000259" key="6">
    <source>
        <dbReference type="Pfam" id="PF06925"/>
    </source>
</evidence>
<evidence type="ECO:0000256" key="1">
    <source>
        <dbReference type="ARBA" id="ARBA00004370"/>
    </source>
</evidence>
<evidence type="ECO:0000256" key="3">
    <source>
        <dbReference type="ARBA" id="ARBA00022676"/>
    </source>
</evidence>
<sequence>MMIEGKDNVLILTGSFGEGHVQAAHAIKQAINIRSPKTEATIVDFMEWVHPNLYPLSHYVYMKSLKTCPHIYGYMYEKTYDQSVFSKTINTLLSGGMKKALQMLKMVQPSVIVSTYPFASSVISKLKEYGLITIPLVTVITDYSYHSSWLHPYTDHYLVGSYNMRQKLIRLGISGSKISCTGIPIKPSFLKQRKKEDILKKYHFRPDLPTVLIMGGGDGMMGNGILETEKLNDIPFPVQFIIICGHNEKLRVRLNKQLISSKHIFHIKGYIDYVHDVMAVSDVMITKPGGVTTAEALAMELPMILYKPLPGQEEDNARFLIHSGVAVQAEDGREVIEQITCLLSNQRELEAMKVQTRQIQNKESAFRALKIIDRSKDIQYHEPPEMPTQFLKRKRYARMRKKSLLMNQGQ</sequence>
<organism evidence="7 9">
    <name type="scientific">Heyndrickxia ginsengihumi</name>
    <dbReference type="NCBI Taxonomy" id="363870"/>
    <lineage>
        <taxon>Bacteria</taxon>
        <taxon>Bacillati</taxon>
        <taxon>Bacillota</taxon>
        <taxon>Bacilli</taxon>
        <taxon>Bacillales</taxon>
        <taxon>Bacillaceae</taxon>
        <taxon>Heyndrickxia</taxon>
    </lineage>
</organism>
<dbReference type="InterPro" id="IPR009695">
    <property type="entry name" value="Diacylglyc_glucosyltr_N"/>
</dbReference>
<keyword evidence="10" id="KW-1185">Reference proteome</keyword>
<dbReference type="AlphaFoldDB" id="A0A0A6VIM5"/>
<dbReference type="STRING" id="363870.NG54_03150"/>
<dbReference type="Proteomes" id="UP000476934">
    <property type="component" value="Unassembled WGS sequence"/>
</dbReference>
<evidence type="ECO:0000256" key="2">
    <source>
        <dbReference type="ARBA" id="ARBA00006962"/>
    </source>
</evidence>
<dbReference type="Pfam" id="PF04101">
    <property type="entry name" value="Glyco_tran_28_C"/>
    <property type="match status" value="1"/>
</dbReference>
<evidence type="ECO:0000313" key="10">
    <source>
        <dbReference type="Proteomes" id="UP000476934"/>
    </source>
</evidence>
<dbReference type="EMBL" id="JRUN01000005">
    <property type="protein sequence ID" value="KHD86489.1"/>
    <property type="molecule type" value="Genomic_DNA"/>
</dbReference>
<dbReference type="GO" id="GO:0009247">
    <property type="term" value="P:glycolipid biosynthetic process"/>
    <property type="evidence" value="ECO:0007669"/>
    <property type="project" value="InterPro"/>
</dbReference>
<name>A0A0A6VIM5_9BACI</name>
<protein>
    <submittedName>
        <fullName evidence="7">1,2-diacylglycerol 3-glucosyltransferase</fullName>
    </submittedName>
</protein>
<accession>A0A0A6VIM5</accession>
<dbReference type="PANTHER" id="PTHR43025:SF3">
    <property type="entry name" value="MONOGALACTOSYLDIACYLGLYCEROL SYNTHASE 1, CHLOROPLASTIC"/>
    <property type="match status" value="1"/>
</dbReference>
<dbReference type="SUPFAM" id="SSF53756">
    <property type="entry name" value="UDP-Glycosyltransferase/glycogen phosphorylase"/>
    <property type="match status" value="1"/>
</dbReference>
<reference evidence="8 10" key="3">
    <citation type="submission" date="2020-03" db="EMBL/GenBank/DDBJ databases">
        <title>Bacillus aquiflavi sp. nov., isolated from yellow water of strong flavor Chinese baijiu in Yibin region of China.</title>
        <authorList>
            <person name="Xie J."/>
        </authorList>
    </citation>
    <scope>NUCLEOTIDE SEQUENCE [LARGE SCALE GENOMIC DNA]</scope>
    <source>
        <strain evidence="8 10">Gsoil 114</strain>
    </source>
</reference>
<keyword evidence="4 7" id="KW-0808">Transferase</keyword>
<evidence type="ECO:0000313" key="8">
    <source>
        <dbReference type="EMBL" id="NEY19244.1"/>
    </source>
</evidence>
<reference evidence="7 9" key="1">
    <citation type="submission" date="2014-10" db="EMBL/GenBank/DDBJ databases">
        <title>Draft genome of phytase producing Bacillus ginsengihumi strain M2.11.</title>
        <authorList>
            <person name="Toymentseva A."/>
            <person name="Boulygina E.A."/>
            <person name="Kazakov S.V."/>
            <person name="Kayumov I."/>
            <person name="Suleimanova A.D."/>
            <person name="Mardanova A.M."/>
            <person name="Maria S.N."/>
            <person name="Sergey M.Y."/>
            <person name="Sharipova M.R."/>
        </authorList>
    </citation>
    <scope>NUCLEOTIDE SEQUENCE [LARGE SCALE GENOMIC DNA]</scope>
    <source>
        <strain evidence="7 9">M2.11</strain>
    </source>
</reference>
<evidence type="ECO:0000313" key="7">
    <source>
        <dbReference type="EMBL" id="KHD86489.1"/>
    </source>
</evidence>
<feature type="domain" description="Glycosyl transferase family 28 C-terminal" evidence="5">
    <location>
        <begin position="222"/>
        <end position="358"/>
    </location>
</feature>
<evidence type="ECO:0000259" key="5">
    <source>
        <dbReference type="Pfam" id="PF04101"/>
    </source>
</evidence>
<dbReference type="GO" id="GO:0016758">
    <property type="term" value="F:hexosyltransferase activity"/>
    <property type="evidence" value="ECO:0007669"/>
    <property type="project" value="InterPro"/>
</dbReference>
<dbReference type="GO" id="GO:0016020">
    <property type="term" value="C:membrane"/>
    <property type="evidence" value="ECO:0007669"/>
    <property type="project" value="UniProtKB-SubCell"/>
</dbReference>
<keyword evidence="3" id="KW-0328">Glycosyltransferase</keyword>
<evidence type="ECO:0000256" key="4">
    <source>
        <dbReference type="ARBA" id="ARBA00022679"/>
    </source>
</evidence>